<dbReference type="Gene3D" id="3.40.50.620">
    <property type="entry name" value="HUPs"/>
    <property type="match status" value="1"/>
</dbReference>
<dbReference type="Proteomes" id="UP001500736">
    <property type="component" value="Unassembled WGS sequence"/>
</dbReference>
<reference evidence="2 3" key="1">
    <citation type="journal article" date="2019" name="Int. J. Syst. Evol. Microbiol.">
        <title>The Global Catalogue of Microorganisms (GCM) 10K type strain sequencing project: providing services to taxonomists for standard genome sequencing and annotation.</title>
        <authorList>
            <consortium name="The Broad Institute Genomics Platform"/>
            <consortium name="The Broad Institute Genome Sequencing Center for Infectious Disease"/>
            <person name="Wu L."/>
            <person name="Ma J."/>
        </authorList>
    </citation>
    <scope>NUCLEOTIDE SEQUENCE [LARGE SCALE GENOMIC DNA]</scope>
    <source>
        <strain evidence="2 3">JCM 15976</strain>
    </source>
</reference>
<name>A0ABN1JD51_9FLAO</name>
<sequence>MSKQYKILVLTDLKDSPSTLLNNAVNLAKKVDGEIDLFSVQKFTDVVERESQLSAMRTLNEKYNAFEKDIKNTVEPISKACDIKINYQFSFGNVKDEIKNYISQQQPDVIVLGKKKKAFSVVGDRIANYVLKQHKGTVLIVPSKSTLEPNQELSLGLLQDSGDTVNNAFVKNLFEKNTQPLKSFKLVDGEMHSTTSNALFNSKVIEYVFDKSDNAISNLSNYLTKSNVNLLYFNKEETRSGNSSKSSSMFNAERLINNLNVSLLIA</sequence>
<evidence type="ECO:0000313" key="3">
    <source>
        <dbReference type="Proteomes" id="UP001500736"/>
    </source>
</evidence>
<proteinExistence type="predicted"/>
<dbReference type="RefSeq" id="WP_129760833.1">
    <property type="nucleotide sequence ID" value="NZ_BAAAGF010000001.1"/>
</dbReference>
<feature type="domain" description="UspA" evidence="1">
    <location>
        <begin position="6"/>
        <end position="142"/>
    </location>
</feature>
<dbReference type="SUPFAM" id="SSF52402">
    <property type="entry name" value="Adenine nucleotide alpha hydrolases-like"/>
    <property type="match status" value="1"/>
</dbReference>
<accession>A0ABN1JD51</accession>
<comment type="caution">
    <text evidence="2">The sequence shown here is derived from an EMBL/GenBank/DDBJ whole genome shotgun (WGS) entry which is preliminary data.</text>
</comment>
<protein>
    <recommendedName>
        <fullName evidence="1">UspA domain-containing protein</fullName>
    </recommendedName>
</protein>
<dbReference type="InterPro" id="IPR014729">
    <property type="entry name" value="Rossmann-like_a/b/a_fold"/>
</dbReference>
<dbReference type="InterPro" id="IPR006016">
    <property type="entry name" value="UspA"/>
</dbReference>
<evidence type="ECO:0000313" key="2">
    <source>
        <dbReference type="EMBL" id="GAA0736226.1"/>
    </source>
</evidence>
<dbReference type="EMBL" id="BAAAGF010000001">
    <property type="protein sequence ID" value="GAA0736226.1"/>
    <property type="molecule type" value="Genomic_DNA"/>
</dbReference>
<organism evidence="2 3">
    <name type="scientific">Gaetbulibacter jejuensis</name>
    <dbReference type="NCBI Taxonomy" id="584607"/>
    <lineage>
        <taxon>Bacteria</taxon>
        <taxon>Pseudomonadati</taxon>
        <taxon>Bacteroidota</taxon>
        <taxon>Flavobacteriia</taxon>
        <taxon>Flavobacteriales</taxon>
        <taxon>Flavobacteriaceae</taxon>
        <taxon>Gaetbulibacter</taxon>
    </lineage>
</organism>
<keyword evidence="3" id="KW-1185">Reference proteome</keyword>
<gene>
    <name evidence="2" type="ORF">GCM10009431_01880</name>
</gene>
<dbReference type="Pfam" id="PF00582">
    <property type="entry name" value="Usp"/>
    <property type="match status" value="1"/>
</dbReference>
<dbReference type="CDD" id="cd00293">
    <property type="entry name" value="USP-like"/>
    <property type="match status" value="1"/>
</dbReference>
<evidence type="ECO:0000259" key="1">
    <source>
        <dbReference type="Pfam" id="PF00582"/>
    </source>
</evidence>